<sequence length="71" mass="7161">MAEAAAEFGPHKLSLDEELLRVLIAGNKVSLETLLRGEGGDGGDSSHPQTNGQVAINLHGAASVAAALAGR</sequence>
<evidence type="ECO:0000313" key="1">
    <source>
        <dbReference type="EMBL" id="KAF0905256.1"/>
    </source>
</evidence>
<organism evidence="1 2">
    <name type="scientific">Oryza meyeriana var. granulata</name>
    <dbReference type="NCBI Taxonomy" id="110450"/>
    <lineage>
        <taxon>Eukaryota</taxon>
        <taxon>Viridiplantae</taxon>
        <taxon>Streptophyta</taxon>
        <taxon>Embryophyta</taxon>
        <taxon>Tracheophyta</taxon>
        <taxon>Spermatophyta</taxon>
        <taxon>Magnoliopsida</taxon>
        <taxon>Liliopsida</taxon>
        <taxon>Poales</taxon>
        <taxon>Poaceae</taxon>
        <taxon>BOP clade</taxon>
        <taxon>Oryzoideae</taxon>
        <taxon>Oryzeae</taxon>
        <taxon>Oryzinae</taxon>
        <taxon>Oryza</taxon>
        <taxon>Oryza meyeriana</taxon>
    </lineage>
</organism>
<protein>
    <submittedName>
        <fullName evidence="1">Uncharacterized protein</fullName>
    </submittedName>
</protein>
<dbReference type="Proteomes" id="UP000479710">
    <property type="component" value="Unassembled WGS sequence"/>
</dbReference>
<reference evidence="1 2" key="1">
    <citation type="submission" date="2019-11" db="EMBL/GenBank/DDBJ databases">
        <title>Whole genome sequence of Oryza granulata.</title>
        <authorList>
            <person name="Li W."/>
        </authorList>
    </citation>
    <scope>NUCLEOTIDE SEQUENCE [LARGE SCALE GENOMIC DNA]</scope>
    <source>
        <strain evidence="2">cv. Menghai</strain>
        <tissue evidence="1">Leaf</tissue>
    </source>
</reference>
<comment type="caution">
    <text evidence="1">The sequence shown here is derived from an EMBL/GenBank/DDBJ whole genome shotgun (WGS) entry which is preliminary data.</text>
</comment>
<dbReference type="EMBL" id="SPHZ02000007">
    <property type="protein sequence ID" value="KAF0905256.1"/>
    <property type="molecule type" value="Genomic_DNA"/>
</dbReference>
<dbReference type="AlphaFoldDB" id="A0A6G1CYK7"/>
<keyword evidence="2" id="KW-1185">Reference proteome</keyword>
<proteinExistence type="predicted"/>
<name>A0A6G1CYK7_9ORYZ</name>
<evidence type="ECO:0000313" key="2">
    <source>
        <dbReference type="Proteomes" id="UP000479710"/>
    </source>
</evidence>
<accession>A0A6G1CYK7</accession>
<gene>
    <name evidence="1" type="ORF">E2562_003857</name>
</gene>